<dbReference type="Proteomes" id="UP000500857">
    <property type="component" value="Chromosome"/>
</dbReference>
<proteinExistence type="predicted"/>
<protein>
    <submittedName>
        <fullName evidence="1">Uncharacterized protein</fullName>
    </submittedName>
</protein>
<name>A0A6H1TRT4_9CYAN</name>
<dbReference type="KEGG" id="oxy:HCG48_06705"/>
<organism evidence="1 2">
    <name type="scientific">Oxynema aestuarii AP17</name>
    <dbReference type="NCBI Taxonomy" id="2064643"/>
    <lineage>
        <taxon>Bacteria</taxon>
        <taxon>Bacillati</taxon>
        <taxon>Cyanobacteriota</taxon>
        <taxon>Cyanophyceae</taxon>
        <taxon>Oscillatoriophycideae</taxon>
        <taxon>Oscillatoriales</taxon>
        <taxon>Oscillatoriaceae</taxon>
        <taxon>Oxynema</taxon>
        <taxon>Oxynema aestuarii</taxon>
    </lineage>
</organism>
<keyword evidence="2" id="KW-1185">Reference proteome</keyword>
<evidence type="ECO:0000313" key="1">
    <source>
        <dbReference type="EMBL" id="QIZ69155.1"/>
    </source>
</evidence>
<gene>
    <name evidence="1" type="ORF">HCG48_06705</name>
</gene>
<dbReference type="EMBL" id="CP051167">
    <property type="protein sequence ID" value="QIZ69155.1"/>
    <property type="molecule type" value="Genomic_DNA"/>
</dbReference>
<accession>A0A6H1TRT4</accession>
<dbReference type="RefSeq" id="WP_168567313.1">
    <property type="nucleotide sequence ID" value="NZ_CP051167.1"/>
</dbReference>
<reference evidence="1 2" key="1">
    <citation type="submission" date="2020-04" db="EMBL/GenBank/DDBJ databases">
        <authorList>
            <person name="Basu S."/>
            <person name="Maruthanayagam V."/>
            <person name="Chakraborty S."/>
            <person name="Pramanik A."/>
            <person name="Mukherjee J."/>
            <person name="Brink B."/>
        </authorList>
    </citation>
    <scope>NUCLEOTIDE SEQUENCE [LARGE SCALE GENOMIC DNA]</scope>
    <source>
        <strain evidence="1 2">AP17</strain>
    </source>
</reference>
<sequence length="57" mass="6768">MDRDENSEDIQEPITSAPPEIRQIIERVLEAERAKLYQKSPRYINEDILNIIKEEVQ</sequence>
<dbReference type="AlphaFoldDB" id="A0A6H1TRT4"/>
<evidence type="ECO:0000313" key="2">
    <source>
        <dbReference type="Proteomes" id="UP000500857"/>
    </source>
</evidence>